<evidence type="ECO:0000259" key="7">
    <source>
        <dbReference type="PROSITE" id="PS50922"/>
    </source>
</evidence>
<evidence type="ECO:0000256" key="5">
    <source>
        <dbReference type="PROSITE-ProRule" id="PRU00205"/>
    </source>
</evidence>
<dbReference type="PROSITE" id="PS50922">
    <property type="entry name" value="TLC"/>
    <property type="match status" value="1"/>
</dbReference>
<sequence>MNPLRLIASEKDPLAWLHPFPSEHMTPFQAHWHEIVISAVFYFLVQGISPAFCSKWVGLAYTNLEKKTKVNFDIHVVSMVQCVVSVGIIFFGFGNDYFLNRLADPEGSVFGYTPYLGFLAAVSIGYFIWDLFVCVRYFKFFGLGFLFHGLAALYVFLCSLWPFCLPWAPAFLLFELSTPFLNINWFATRLPAGTINSTVVAVNGILLLISFFSVRIIWGFYAAAIVAYDMCRMLDRSPLFLPVSILFFNVSLDSLNVLWFTKMFAIAKKKFKQKSKTPIPAPKTAKFD</sequence>
<evidence type="ECO:0000256" key="3">
    <source>
        <dbReference type="ARBA" id="ARBA00022989"/>
    </source>
</evidence>
<feature type="domain" description="TLC" evidence="7">
    <location>
        <begin position="67"/>
        <end position="272"/>
    </location>
</feature>
<evidence type="ECO:0000313" key="9">
    <source>
        <dbReference type="Proteomes" id="UP000268321"/>
    </source>
</evidence>
<comment type="subcellular location">
    <subcellularLocation>
        <location evidence="1">Membrane</location>
        <topology evidence="1">Multi-pass membrane protein</topology>
    </subcellularLocation>
</comment>
<evidence type="ECO:0000256" key="2">
    <source>
        <dbReference type="ARBA" id="ARBA00022692"/>
    </source>
</evidence>
<keyword evidence="3 6" id="KW-1133">Transmembrane helix</keyword>
<keyword evidence="2 5" id="KW-0812">Transmembrane</keyword>
<proteinExistence type="predicted"/>
<feature type="transmembrane region" description="Helical" evidence="6">
    <location>
        <begin position="74"/>
        <end position="94"/>
    </location>
</feature>
<keyword evidence="9" id="KW-1185">Reference proteome</keyword>
<gene>
    <name evidence="8" type="ORF">METBISCDRAFT_22576</name>
</gene>
<feature type="transmembrane region" description="Helical" evidence="6">
    <location>
        <begin position="140"/>
        <end position="162"/>
    </location>
</feature>
<feature type="transmembrane region" description="Helical" evidence="6">
    <location>
        <begin position="199"/>
        <end position="227"/>
    </location>
</feature>
<name>A0A4P9ZG94_9ASCO</name>
<reference evidence="9" key="1">
    <citation type="journal article" date="2018" name="Nat. Microbiol.">
        <title>Leveraging single-cell genomics to expand the fungal tree of life.</title>
        <authorList>
            <person name="Ahrendt S.R."/>
            <person name="Quandt C.A."/>
            <person name="Ciobanu D."/>
            <person name="Clum A."/>
            <person name="Salamov A."/>
            <person name="Andreopoulos B."/>
            <person name="Cheng J.F."/>
            <person name="Woyke T."/>
            <person name="Pelin A."/>
            <person name="Henrissat B."/>
            <person name="Reynolds N.K."/>
            <person name="Benny G.L."/>
            <person name="Smith M.E."/>
            <person name="James T.Y."/>
            <person name="Grigoriev I.V."/>
        </authorList>
    </citation>
    <scope>NUCLEOTIDE SEQUENCE [LARGE SCALE GENOMIC DNA]</scope>
    <source>
        <strain evidence="9">Baker2002</strain>
    </source>
</reference>
<evidence type="ECO:0000256" key="1">
    <source>
        <dbReference type="ARBA" id="ARBA00004141"/>
    </source>
</evidence>
<feature type="transmembrane region" description="Helical" evidence="6">
    <location>
        <begin position="114"/>
        <end position="133"/>
    </location>
</feature>
<dbReference type="Proteomes" id="UP000268321">
    <property type="component" value="Unassembled WGS sequence"/>
</dbReference>
<evidence type="ECO:0000313" key="8">
    <source>
        <dbReference type="EMBL" id="RKP31261.1"/>
    </source>
</evidence>
<evidence type="ECO:0000256" key="4">
    <source>
        <dbReference type="ARBA" id="ARBA00023136"/>
    </source>
</evidence>
<dbReference type="SMART" id="SM00724">
    <property type="entry name" value="TLC"/>
    <property type="match status" value="1"/>
</dbReference>
<dbReference type="InterPro" id="IPR050846">
    <property type="entry name" value="TLCD"/>
</dbReference>
<evidence type="ECO:0000256" key="6">
    <source>
        <dbReference type="SAM" id="Phobius"/>
    </source>
</evidence>
<feature type="transmembrane region" description="Helical" evidence="6">
    <location>
        <begin position="35"/>
        <end position="53"/>
    </location>
</feature>
<dbReference type="GO" id="GO:0016020">
    <property type="term" value="C:membrane"/>
    <property type="evidence" value="ECO:0007669"/>
    <property type="project" value="UniProtKB-SubCell"/>
</dbReference>
<dbReference type="AlphaFoldDB" id="A0A4P9ZG94"/>
<dbReference type="GO" id="GO:0005783">
    <property type="term" value="C:endoplasmic reticulum"/>
    <property type="evidence" value="ECO:0007669"/>
    <property type="project" value="TreeGrafter"/>
</dbReference>
<accession>A0A4P9ZG94</accession>
<protein>
    <submittedName>
        <fullName evidence="8">DUF887-domain-containing protein</fullName>
    </submittedName>
</protein>
<dbReference type="PANTHER" id="PTHR13439">
    <property type="entry name" value="CT120 PROTEIN"/>
    <property type="match status" value="1"/>
</dbReference>
<organism evidence="8 9">
    <name type="scientific">Metschnikowia bicuspidata</name>
    <dbReference type="NCBI Taxonomy" id="27322"/>
    <lineage>
        <taxon>Eukaryota</taxon>
        <taxon>Fungi</taxon>
        <taxon>Dikarya</taxon>
        <taxon>Ascomycota</taxon>
        <taxon>Saccharomycotina</taxon>
        <taxon>Pichiomycetes</taxon>
        <taxon>Metschnikowiaceae</taxon>
        <taxon>Metschnikowia</taxon>
    </lineage>
</organism>
<dbReference type="InterPro" id="IPR006634">
    <property type="entry name" value="TLC-dom"/>
</dbReference>
<dbReference type="Pfam" id="PF03798">
    <property type="entry name" value="TRAM_LAG1_CLN8"/>
    <property type="match status" value="1"/>
</dbReference>
<dbReference type="OrthoDB" id="10266980at2759"/>
<feature type="transmembrane region" description="Helical" evidence="6">
    <location>
        <begin position="168"/>
        <end position="187"/>
    </location>
</feature>
<keyword evidence="4 5" id="KW-0472">Membrane</keyword>
<dbReference type="PANTHER" id="PTHR13439:SF0">
    <property type="entry name" value="TOPOISOMERASE I DAMAGE AFFECTED PROTEIN 4"/>
    <property type="match status" value="1"/>
</dbReference>
<feature type="transmembrane region" description="Helical" evidence="6">
    <location>
        <begin position="239"/>
        <end position="260"/>
    </location>
</feature>
<dbReference type="GO" id="GO:0055088">
    <property type="term" value="P:lipid homeostasis"/>
    <property type="evidence" value="ECO:0007669"/>
    <property type="project" value="TreeGrafter"/>
</dbReference>
<dbReference type="EMBL" id="ML004444">
    <property type="protein sequence ID" value="RKP31261.1"/>
    <property type="molecule type" value="Genomic_DNA"/>
</dbReference>